<keyword evidence="2" id="KW-0560">Oxidoreductase</keyword>
<dbReference type="InterPro" id="IPR055170">
    <property type="entry name" value="GFO_IDH_MocA-like_dom"/>
</dbReference>
<proteinExistence type="inferred from homology"/>
<dbReference type="Pfam" id="PF01408">
    <property type="entry name" value="GFO_IDH_MocA"/>
    <property type="match status" value="1"/>
</dbReference>
<feature type="domain" description="Gfo/Idh/MocA-like oxidoreductase N-terminal" evidence="4">
    <location>
        <begin position="2"/>
        <end position="120"/>
    </location>
</feature>
<organism evidence="6 7">
    <name type="scientific">Leucobacter tardus</name>
    <dbReference type="NCBI Taxonomy" id="501483"/>
    <lineage>
        <taxon>Bacteria</taxon>
        <taxon>Bacillati</taxon>
        <taxon>Actinomycetota</taxon>
        <taxon>Actinomycetes</taxon>
        <taxon>Micrococcales</taxon>
        <taxon>Microbacteriaceae</taxon>
        <taxon>Leucobacter</taxon>
    </lineage>
</organism>
<keyword evidence="7" id="KW-1185">Reference proteome</keyword>
<comment type="caution">
    <text evidence="6">The sequence shown here is derived from an EMBL/GenBank/DDBJ whole genome shotgun (WGS) entry which is preliminary data.</text>
</comment>
<dbReference type="PANTHER" id="PTHR43708">
    <property type="entry name" value="CONSERVED EXPRESSED OXIDOREDUCTASE (EUROFUNG)"/>
    <property type="match status" value="1"/>
</dbReference>
<dbReference type="GO" id="GO:0016491">
    <property type="term" value="F:oxidoreductase activity"/>
    <property type="evidence" value="ECO:0007669"/>
    <property type="project" value="UniProtKB-KW"/>
</dbReference>
<dbReference type="RefSeq" id="WP_208237822.1">
    <property type="nucleotide sequence ID" value="NZ_BAAAQU010000001.1"/>
</dbReference>
<evidence type="ECO:0000256" key="3">
    <source>
        <dbReference type="ARBA" id="ARBA00023027"/>
    </source>
</evidence>
<accession>A0A939TU98</accession>
<dbReference type="InterPro" id="IPR036291">
    <property type="entry name" value="NAD(P)-bd_dom_sf"/>
</dbReference>
<dbReference type="InterPro" id="IPR000683">
    <property type="entry name" value="Gfo/Idh/MocA-like_OxRdtase_N"/>
</dbReference>
<keyword evidence="3" id="KW-0520">NAD</keyword>
<dbReference type="Pfam" id="PF22725">
    <property type="entry name" value="GFO_IDH_MocA_C3"/>
    <property type="match status" value="1"/>
</dbReference>
<evidence type="ECO:0000256" key="2">
    <source>
        <dbReference type="ARBA" id="ARBA00023002"/>
    </source>
</evidence>
<feature type="domain" description="GFO/IDH/MocA-like oxidoreductase" evidence="5">
    <location>
        <begin position="128"/>
        <end position="242"/>
    </location>
</feature>
<dbReference type="Gene3D" id="3.30.360.10">
    <property type="entry name" value="Dihydrodipicolinate Reductase, domain 2"/>
    <property type="match status" value="1"/>
</dbReference>
<reference evidence="6" key="1">
    <citation type="submission" date="2021-03" db="EMBL/GenBank/DDBJ databases">
        <title>Leucobacter chromiisoli sp. nov., isolated from chromium-containing soil of chemical plant.</title>
        <authorList>
            <person name="Xu Z."/>
        </authorList>
    </citation>
    <scope>NUCLEOTIDE SEQUENCE</scope>
    <source>
        <strain evidence="6">K 70/01</strain>
    </source>
</reference>
<evidence type="ECO:0000313" key="6">
    <source>
        <dbReference type="EMBL" id="MBO2989520.1"/>
    </source>
</evidence>
<dbReference type="PANTHER" id="PTHR43708:SF5">
    <property type="entry name" value="CONSERVED EXPRESSED OXIDOREDUCTASE (EUROFUNG)-RELATED"/>
    <property type="match status" value="1"/>
</dbReference>
<dbReference type="InterPro" id="IPR051317">
    <property type="entry name" value="Gfo/Idh/MocA_oxidoreduct"/>
</dbReference>
<gene>
    <name evidence="6" type="ORF">J4H85_05875</name>
</gene>
<dbReference type="AlphaFoldDB" id="A0A939TU98"/>
<name>A0A939TU98_9MICO</name>
<protein>
    <submittedName>
        <fullName evidence="6">Gfo/Idh/MocA family oxidoreductase</fullName>
    </submittedName>
</protein>
<dbReference type="Gene3D" id="3.40.50.720">
    <property type="entry name" value="NAD(P)-binding Rossmann-like Domain"/>
    <property type="match status" value="1"/>
</dbReference>
<comment type="similarity">
    <text evidence="1">Belongs to the Gfo/Idh/MocA family.</text>
</comment>
<dbReference type="EMBL" id="JAGFBF010000004">
    <property type="protein sequence ID" value="MBO2989520.1"/>
    <property type="molecule type" value="Genomic_DNA"/>
</dbReference>
<evidence type="ECO:0000313" key="7">
    <source>
        <dbReference type="Proteomes" id="UP000668403"/>
    </source>
</evidence>
<evidence type="ECO:0000256" key="1">
    <source>
        <dbReference type="ARBA" id="ARBA00010928"/>
    </source>
</evidence>
<evidence type="ECO:0000259" key="5">
    <source>
        <dbReference type="Pfam" id="PF22725"/>
    </source>
</evidence>
<evidence type="ECO:0000259" key="4">
    <source>
        <dbReference type="Pfam" id="PF01408"/>
    </source>
</evidence>
<sequence>MRLGLVGFGSGGQFFHLPYIQAAPEWKLVGVVTRSPERCSSLAGEAPGVPAMDSLDAVIDAGAEVVVITTPPSTRCELVLRALERGVHVVADKPFAPDLETAQELADAADAAGKVLTVFHNRRWDTDFVTLQSVLTSGELGTPARATFILDQDEPGSLEPGVGDGLLRDLGAHVVDQAIQALGPVARVDAHLDWVDADHARVDVGFALGLHHVSGAYSSVSSSKLGYRAERGMIVYGSRGSYASRMRDVQADDALAGLRPVTVRAAGDTWGAEDPDRWGVLSTADGERVIPAIPGDHTEFYRRLHRALAEDGPLPVRLDEALHTVAVLDAARRSDAERRSVEVGVR</sequence>
<dbReference type="SUPFAM" id="SSF51735">
    <property type="entry name" value="NAD(P)-binding Rossmann-fold domains"/>
    <property type="match status" value="1"/>
</dbReference>
<dbReference type="GO" id="GO:0000166">
    <property type="term" value="F:nucleotide binding"/>
    <property type="evidence" value="ECO:0007669"/>
    <property type="project" value="InterPro"/>
</dbReference>
<dbReference type="Proteomes" id="UP000668403">
    <property type="component" value="Unassembled WGS sequence"/>
</dbReference>
<dbReference type="SUPFAM" id="SSF55347">
    <property type="entry name" value="Glyceraldehyde-3-phosphate dehydrogenase-like, C-terminal domain"/>
    <property type="match status" value="1"/>
</dbReference>